<organism evidence="2 3">
    <name type="scientific">Nostoc spongiaeforme FACHB-130</name>
    <dbReference type="NCBI Taxonomy" id="1357510"/>
    <lineage>
        <taxon>Bacteria</taxon>
        <taxon>Bacillati</taxon>
        <taxon>Cyanobacteriota</taxon>
        <taxon>Cyanophyceae</taxon>
        <taxon>Nostocales</taxon>
        <taxon>Nostocaceae</taxon>
        <taxon>Nostoc</taxon>
    </lineage>
</organism>
<feature type="region of interest" description="Disordered" evidence="1">
    <location>
        <begin position="40"/>
        <end position="61"/>
    </location>
</feature>
<dbReference type="EMBL" id="JACJTB010000012">
    <property type="protein sequence ID" value="MBD2595095.1"/>
    <property type="molecule type" value="Genomic_DNA"/>
</dbReference>
<feature type="region of interest" description="Disordered" evidence="1">
    <location>
        <begin position="1"/>
        <end position="24"/>
    </location>
</feature>
<protein>
    <submittedName>
        <fullName evidence="2">Uncharacterized protein</fullName>
    </submittedName>
</protein>
<name>A0ABR8FUH2_9NOSO</name>
<evidence type="ECO:0000256" key="1">
    <source>
        <dbReference type="SAM" id="MobiDB-lite"/>
    </source>
</evidence>
<proteinExistence type="predicted"/>
<reference evidence="2 3" key="1">
    <citation type="journal article" date="2020" name="ISME J.">
        <title>Comparative genomics reveals insights into cyanobacterial evolution and habitat adaptation.</title>
        <authorList>
            <person name="Chen M.Y."/>
            <person name="Teng W.K."/>
            <person name="Zhao L."/>
            <person name="Hu C.X."/>
            <person name="Zhou Y.K."/>
            <person name="Han B.P."/>
            <person name="Song L.R."/>
            <person name="Shu W.S."/>
        </authorList>
    </citation>
    <scope>NUCLEOTIDE SEQUENCE [LARGE SCALE GENOMIC DNA]</scope>
    <source>
        <strain evidence="2 3">FACHB-130</strain>
    </source>
</reference>
<gene>
    <name evidence="2" type="ORF">H6G74_12235</name>
</gene>
<dbReference type="Proteomes" id="UP000603457">
    <property type="component" value="Unassembled WGS sequence"/>
</dbReference>
<dbReference type="RefSeq" id="WP_190967918.1">
    <property type="nucleotide sequence ID" value="NZ_JACJTB010000012.1"/>
</dbReference>
<feature type="compositionally biased region" description="Basic and acidic residues" evidence="1">
    <location>
        <begin position="49"/>
        <end position="61"/>
    </location>
</feature>
<sequence>MSREKHRYGNEPPSGFSSSSWGKPPRLDCFTKNALDAQAASRRVGRKGKKEEKDIEILQMI</sequence>
<keyword evidence="3" id="KW-1185">Reference proteome</keyword>
<evidence type="ECO:0000313" key="2">
    <source>
        <dbReference type="EMBL" id="MBD2595095.1"/>
    </source>
</evidence>
<accession>A0ABR8FUH2</accession>
<evidence type="ECO:0000313" key="3">
    <source>
        <dbReference type="Proteomes" id="UP000603457"/>
    </source>
</evidence>
<comment type="caution">
    <text evidence="2">The sequence shown here is derived from an EMBL/GenBank/DDBJ whole genome shotgun (WGS) entry which is preliminary data.</text>
</comment>